<dbReference type="Pfam" id="PF11855">
    <property type="entry name" value="DUF3375"/>
    <property type="match status" value="1"/>
</dbReference>
<dbReference type="InterPro" id="IPR021804">
    <property type="entry name" value="DUF3375"/>
</dbReference>
<accession>A0A927B8A8</accession>
<dbReference type="AlphaFoldDB" id="A0A927B8A8"/>
<evidence type="ECO:0000313" key="2">
    <source>
        <dbReference type="Proteomes" id="UP000653797"/>
    </source>
</evidence>
<reference evidence="1" key="1">
    <citation type="submission" date="2020-09" db="EMBL/GenBank/DDBJ databases">
        <authorList>
            <person name="Kim M.K."/>
        </authorList>
    </citation>
    <scope>NUCLEOTIDE SEQUENCE</scope>
    <source>
        <strain evidence="1">BT704</strain>
    </source>
</reference>
<organism evidence="1 2">
    <name type="scientific">Spirosoma validum</name>
    <dbReference type="NCBI Taxonomy" id="2771355"/>
    <lineage>
        <taxon>Bacteria</taxon>
        <taxon>Pseudomonadati</taxon>
        <taxon>Bacteroidota</taxon>
        <taxon>Cytophagia</taxon>
        <taxon>Cytophagales</taxon>
        <taxon>Cytophagaceae</taxon>
        <taxon>Spirosoma</taxon>
    </lineage>
</organism>
<proteinExistence type="predicted"/>
<dbReference type="Proteomes" id="UP000653797">
    <property type="component" value="Unassembled WGS sequence"/>
</dbReference>
<name>A0A927B8A8_9BACT</name>
<gene>
    <name evidence="1" type="ORF">IC230_29245</name>
</gene>
<protein>
    <submittedName>
        <fullName evidence="1">DUF3375 domain-containing protein</fullName>
    </submittedName>
</protein>
<dbReference type="EMBL" id="JACXAA010000016">
    <property type="protein sequence ID" value="MBD2757002.1"/>
    <property type="molecule type" value="Genomic_DNA"/>
</dbReference>
<sequence length="486" mass="56765">MASRVILDYQWAKTLYERHPVLAAFRKRVDGFSVMTAFLHEAFEQRRQSRYIEPDLINRITDFLLAIDQLDTNAKAPREQLDEWTKDGMLRRFYDDLLHDEPFYELTPDAVLLLRWLQELDQNEFVGTESRLRVLFDLLEQLAYRSSGDKASRIEQLRREIQEREAEIERIERGELDVWDATRIRENFQLVQETARRLLADFRQVEQNFRHIDRDLRDEILTTSLSKGRLLDNLFSTIDERIWERDQGKSFRAFWELLMNQAKQDEFDALMSEVVQLPALQEAASGLHDLERLKFDLVEAGGTVNRANDLIIKSLRRLIETNFFREHKHVLQKIESVLELAIRVKANPPKGRDLMHIDGKPQLDFFLNRRLFRPPAVVKIRSETVEAGEQDADISALLTDNDVSLEQLEANVGQLLRHRSQVSLATILMEFPPQKGLAEIVGYLTLATQGEAQDKATVREEVEDEITFVTDDGLRTLQLPRIIFVR</sequence>
<dbReference type="RefSeq" id="WP_191042628.1">
    <property type="nucleotide sequence ID" value="NZ_JACXAA010000016.1"/>
</dbReference>
<evidence type="ECO:0000313" key="1">
    <source>
        <dbReference type="EMBL" id="MBD2757002.1"/>
    </source>
</evidence>
<comment type="caution">
    <text evidence="1">The sequence shown here is derived from an EMBL/GenBank/DDBJ whole genome shotgun (WGS) entry which is preliminary data.</text>
</comment>
<keyword evidence="2" id="KW-1185">Reference proteome</keyword>